<name>A0A6I3SP60_HELMO</name>
<dbReference type="GO" id="GO:0016810">
    <property type="term" value="F:hydrolase activity, acting on carbon-nitrogen (but not peptide) bonds"/>
    <property type="evidence" value="ECO:0007669"/>
    <property type="project" value="InterPro"/>
</dbReference>
<dbReference type="RefSeq" id="WP_155477563.1">
    <property type="nucleotide sequence ID" value="NZ_WNKU01000026.1"/>
</dbReference>
<dbReference type="SUPFAM" id="SSF88713">
    <property type="entry name" value="Glycoside hydrolase/deacetylase"/>
    <property type="match status" value="1"/>
</dbReference>
<dbReference type="InterPro" id="IPR050248">
    <property type="entry name" value="Polysacc_deacetylase_ArnD"/>
</dbReference>
<proteinExistence type="predicted"/>
<organism evidence="2 3">
    <name type="scientific">Heliobacterium mobile</name>
    <name type="common">Heliobacillus mobilis</name>
    <dbReference type="NCBI Taxonomy" id="28064"/>
    <lineage>
        <taxon>Bacteria</taxon>
        <taxon>Bacillati</taxon>
        <taxon>Bacillota</taxon>
        <taxon>Clostridia</taxon>
        <taxon>Eubacteriales</taxon>
        <taxon>Heliobacteriaceae</taxon>
        <taxon>Heliobacterium</taxon>
    </lineage>
</organism>
<protein>
    <submittedName>
        <fullName evidence="2">Polysaccharide deacetylase family protein</fullName>
    </submittedName>
</protein>
<dbReference type="Proteomes" id="UP000430670">
    <property type="component" value="Unassembled WGS sequence"/>
</dbReference>
<dbReference type="OrthoDB" id="9806342at2"/>
<reference evidence="2 3" key="1">
    <citation type="submission" date="2019-11" db="EMBL/GenBank/DDBJ databases">
        <title>Whole-genome sequence of a the green, strictly anaerobic photosynthetic bacterium Heliobacillus mobilis DSM 6151.</title>
        <authorList>
            <person name="Kyndt J.A."/>
            <person name="Meyer T.E."/>
        </authorList>
    </citation>
    <scope>NUCLEOTIDE SEQUENCE [LARGE SCALE GENOMIC DNA]</scope>
    <source>
        <strain evidence="2 3">DSM 6151</strain>
    </source>
</reference>
<dbReference type="EMBL" id="WNKU01000026">
    <property type="protein sequence ID" value="MTV50475.1"/>
    <property type="molecule type" value="Genomic_DNA"/>
</dbReference>
<evidence type="ECO:0000313" key="2">
    <source>
        <dbReference type="EMBL" id="MTV50475.1"/>
    </source>
</evidence>
<dbReference type="GO" id="GO:0016020">
    <property type="term" value="C:membrane"/>
    <property type="evidence" value="ECO:0007669"/>
    <property type="project" value="TreeGrafter"/>
</dbReference>
<dbReference type="PROSITE" id="PS51677">
    <property type="entry name" value="NODB"/>
    <property type="match status" value="1"/>
</dbReference>
<dbReference type="AlphaFoldDB" id="A0A6I3SP60"/>
<comment type="caution">
    <text evidence="2">The sequence shown here is derived from an EMBL/GenBank/DDBJ whole genome shotgun (WGS) entry which is preliminary data.</text>
</comment>
<evidence type="ECO:0000313" key="3">
    <source>
        <dbReference type="Proteomes" id="UP000430670"/>
    </source>
</evidence>
<dbReference type="CDD" id="cd10950">
    <property type="entry name" value="CE4_BsYlxY_like"/>
    <property type="match status" value="1"/>
</dbReference>
<dbReference type="Gene3D" id="3.20.20.370">
    <property type="entry name" value="Glycoside hydrolase/deacetylase"/>
    <property type="match status" value="1"/>
</dbReference>
<dbReference type="Pfam" id="PF01522">
    <property type="entry name" value="Polysacc_deac_1"/>
    <property type="match status" value="1"/>
</dbReference>
<dbReference type="PANTHER" id="PTHR10587">
    <property type="entry name" value="GLYCOSYL TRANSFERASE-RELATED"/>
    <property type="match status" value="1"/>
</dbReference>
<sequence>MKTIILSRKLLRVLLFSLIGLFLAASSTFLYHNIGSGDPPVMSRNEKPKIIERGPQVNKVAVMVNVDWGQENIPKLLDALAKHKAKATFFISGRFAEKNPEEVKKIYEAGHEVANHGYSHPHPTQISDEQNREEIRKTHQVLEKVTGKGPRWFAPPYGEYDDRLLNVAKAEGYDTVYWTVDSVDWRNPTPEAWLSRVQKGLVPGALVLMHPTPSTVQALPELLKYCDEKGWTPVTMTELMTQP</sequence>
<evidence type="ECO:0000259" key="1">
    <source>
        <dbReference type="PROSITE" id="PS51677"/>
    </source>
</evidence>
<dbReference type="InterPro" id="IPR002509">
    <property type="entry name" value="NODB_dom"/>
</dbReference>
<feature type="domain" description="NodB homology" evidence="1">
    <location>
        <begin position="58"/>
        <end position="234"/>
    </location>
</feature>
<gene>
    <name evidence="2" type="ORF">GJ688_16125</name>
</gene>
<dbReference type="GO" id="GO:0005975">
    <property type="term" value="P:carbohydrate metabolic process"/>
    <property type="evidence" value="ECO:0007669"/>
    <property type="project" value="InterPro"/>
</dbReference>
<dbReference type="InterPro" id="IPR011330">
    <property type="entry name" value="Glyco_hydro/deAcase_b/a-brl"/>
</dbReference>
<dbReference type="PANTHER" id="PTHR10587:SF80">
    <property type="entry name" value="CHITOOLIGOSACCHARIDE DEACETYLASE"/>
    <property type="match status" value="1"/>
</dbReference>
<accession>A0A6I3SP60</accession>
<keyword evidence="3" id="KW-1185">Reference proteome</keyword>